<dbReference type="PANTHER" id="PTHR30329">
    <property type="entry name" value="STATOR ELEMENT OF FLAGELLAR MOTOR COMPLEX"/>
    <property type="match status" value="1"/>
</dbReference>
<reference evidence="7 8" key="1">
    <citation type="submission" date="2019-12" db="EMBL/GenBank/DDBJ databases">
        <title>Genomic-based taxomic classification of the family Erythrobacteraceae.</title>
        <authorList>
            <person name="Xu L."/>
        </authorList>
    </citation>
    <scope>NUCLEOTIDE SEQUENCE [LARGE SCALE GENOMIC DNA]</scope>
    <source>
        <strain evidence="7 8">LMG 29518</strain>
    </source>
</reference>
<evidence type="ECO:0000256" key="2">
    <source>
        <dbReference type="ARBA" id="ARBA00023136"/>
    </source>
</evidence>
<feature type="compositionally biased region" description="Pro residues" evidence="5">
    <location>
        <begin position="238"/>
        <end position="248"/>
    </location>
</feature>
<evidence type="ECO:0000313" key="7">
    <source>
        <dbReference type="EMBL" id="MXO64993.1"/>
    </source>
</evidence>
<dbReference type="AlphaFoldDB" id="A0A6I4T4K4"/>
<feature type="region of interest" description="Disordered" evidence="5">
    <location>
        <begin position="200"/>
        <end position="248"/>
    </location>
</feature>
<evidence type="ECO:0000256" key="3">
    <source>
        <dbReference type="ARBA" id="ARBA00023237"/>
    </source>
</evidence>
<evidence type="ECO:0000256" key="1">
    <source>
        <dbReference type="ARBA" id="ARBA00004442"/>
    </source>
</evidence>
<gene>
    <name evidence="7" type="ORF">GRI91_04430</name>
</gene>
<feature type="domain" description="OmpA-like" evidence="6">
    <location>
        <begin position="120"/>
        <end position="235"/>
    </location>
</feature>
<dbReference type="GO" id="GO:0009279">
    <property type="term" value="C:cell outer membrane"/>
    <property type="evidence" value="ECO:0007669"/>
    <property type="project" value="UniProtKB-SubCell"/>
</dbReference>
<evidence type="ECO:0000313" key="8">
    <source>
        <dbReference type="Proteomes" id="UP000438476"/>
    </source>
</evidence>
<organism evidence="7 8">
    <name type="scientific">Altericroceibacterium endophyticum</name>
    <dbReference type="NCBI Taxonomy" id="1808508"/>
    <lineage>
        <taxon>Bacteria</taxon>
        <taxon>Pseudomonadati</taxon>
        <taxon>Pseudomonadota</taxon>
        <taxon>Alphaproteobacteria</taxon>
        <taxon>Sphingomonadales</taxon>
        <taxon>Erythrobacteraceae</taxon>
        <taxon>Altericroceibacterium</taxon>
    </lineage>
</organism>
<keyword evidence="2 4" id="KW-0472">Membrane</keyword>
<dbReference type="InterPro" id="IPR006665">
    <property type="entry name" value="OmpA-like"/>
</dbReference>
<evidence type="ECO:0000259" key="6">
    <source>
        <dbReference type="PROSITE" id="PS51123"/>
    </source>
</evidence>
<dbReference type="Pfam" id="PF00691">
    <property type="entry name" value="OmpA"/>
    <property type="match status" value="1"/>
</dbReference>
<dbReference type="PRINTS" id="PR01021">
    <property type="entry name" value="OMPADOMAIN"/>
</dbReference>
<evidence type="ECO:0000256" key="4">
    <source>
        <dbReference type="PROSITE-ProRule" id="PRU00473"/>
    </source>
</evidence>
<dbReference type="EMBL" id="WTYT01000002">
    <property type="protein sequence ID" value="MXO64993.1"/>
    <property type="molecule type" value="Genomic_DNA"/>
</dbReference>
<dbReference type="InterPro" id="IPR050330">
    <property type="entry name" value="Bact_OuterMem_StrucFunc"/>
</dbReference>
<dbReference type="CDD" id="cd07185">
    <property type="entry name" value="OmpA_C-like"/>
    <property type="match status" value="1"/>
</dbReference>
<dbReference type="RefSeq" id="WP_160735443.1">
    <property type="nucleotide sequence ID" value="NZ_WTYT01000002.1"/>
</dbReference>
<sequence length="248" mass="26024">MLRNPYLALALGALAVILLALAGARINGPALTRALSAEAQKALAQMDDKTPVKAIFRSSGGSPSRHPLLTGGEGVNQATRDRIAKTVAALPGIGGIRWSDGNALAENVSEAAMHPRHCQDDVEALLDARTIRFEESSARIDRTSATLIDEVAAALRPCLGSIIGITGHTDSSGPEDANLRLSRKRANAVRDELIKRGIPSDGLRAEGLGSSEPMDDLPPGDPANRRIDFSVVATQPISPTPVDTPGPR</sequence>
<accession>A0A6I4T4K4</accession>
<dbReference type="SUPFAM" id="SSF103088">
    <property type="entry name" value="OmpA-like"/>
    <property type="match status" value="1"/>
</dbReference>
<dbReference type="PANTHER" id="PTHR30329:SF21">
    <property type="entry name" value="LIPOPROTEIN YIAD-RELATED"/>
    <property type="match status" value="1"/>
</dbReference>
<dbReference type="InterPro" id="IPR036737">
    <property type="entry name" value="OmpA-like_sf"/>
</dbReference>
<keyword evidence="3" id="KW-0998">Cell outer membrane</keyword>
<dbReference type="Proteomes" id="UP000438476">
    <property type="component" value="Unassembled WGS sequence"/>
</dbReference>
<keyword evidence="8" id="KW-1185">Reference proteome</keyword>
<protein>
    <submittedName>
        <fullName evidence="7">OmpA family protein</fullName>
    </submittedName>
</protein>
<dbReference type="PROSITE" id="PS51123">
    <property type="entry name" value="OMPA_2"/>
    <property type="match status" value="1"/>
</dbReference>
<dbReference type="Gene3D" id="3.30.1330.60">
    <property type="entry name" value="OmpA-like domain"/>
    <property type="match status" value="1"/>
</dbReference>
<name>A0A6I4T4K4_9SPHN</name>
<evidence type="ECO:0000256" key="5">
    <source>
        <dbReference type="SAM" id="MobiDB-lite"/>
    </source>
</evidence>
<comment type="subcellular location">
    <subcellularLocation>
        <location evidence="1">Cell outer membrane</location>
    </subcellularLocation>
</comment>
<dbReference type="InterPro" id="IPR006664">
    <property type="entry name" value="OMP_bac"/>
</dbReference>
<proteinExistence type="predicted"/>
<comment type="caution">
    <text evidence="7">The sequence shown here is derived from an EMBL/GenBank/DDBJ whole genome shotgun (WGS) entry which is preliminary data.</text>
</comment>
<dbReference type="OrthoDB" id="9814546at2"/>